<dbReference type="GO" id="GO:0004559">
    <property type="term" value="F:alpha-mannosidase activity"/>
    <property type="evidence" value="ECO:0007669"/>
    <property type="project" value="TreeGrafter"/>
</dbReference>
<evidence type="ECO:0000256" key="8">
    <source>
        <dbReference type="ARBA" id="ARBA00023136"/>
    </source>
</evidence>
<dbReference type="GO" id="GO:0000139">
    <property type="term" value="C:Golgi membrane"/>
    <property type="evidence" value="ECO:0007669"/>
    <property type="project" value="UniProtKB-SubCell"/>
</dbReference>
<feature type="region of interest" description="Disordered" evidence="9">
    <location>
        <begin position="32"/>
        <end position="61"/>
    </location>
</feature>
<dbReference type="AlphaFoldDB" id="A0AAV2MAE0"/>
<evidence type="ECO:0000256" key="3">
    <source>
        <dbReference type="ARBA" id="ARBA00022692"/>
    </source>
</evidence>
<name>A0AAV2MAE0_KNICA</name>
<keyword evidence="7" id="KW-0333">Golgi apparatus</keyword>
<gene>
    <name evidence="10" type="ORF">KC01_LOCUS36960</name>
</gene>
<keyword evidence="3" id="KW-0812">Transmembrane</keyword>
<keyword evidence="5" id="KW-0735">Signal-anchor</keyword>
<reference evidence="10 11" key="1">
    <citation type="submission" date="2024-04" db="EMBL/GenBank/DDBJ databases">
        <authorList>
            <person name="Waldvogel A.-M."/>
            <person name="Schoenle A."/>
        </authorList>
    </citation>
    <scope>NUCLEOTIDE SEQUENCE [LARGE SCALE GENOMIC DNA]</scope>
</reference>
<keyword evidence="11" id="KW-1185">Reference proteome</keyword>
<evidence type="ECO:0000256" key="9">
    <source>
        <dbReference type="SAM" id="MobiDB-lite"/>
    </source>
</evidence>
<dbReference type="Proteomes" id="UP001497482">
    <property type="component" value="Chromosome 7"/>
</dbReference>
<dbReference type="PANTHER" id="PTHR13572:SF2">
    <property type="entry name" value="GLYCOPROTEIN ENDO-ALPHA-1,2-MANNOSIDASE-LIKE PROTEIN"/>
    <property type="match status" value="1"/>
</dbReference>
<accession>A0AAV2MAE0</accession>
<evidence type="ECO:0000256" key="7">
    <source>
        <dbReference type="ARBA" id="ARBA00023034"/>
    </source>
</evidence>
<evidence type="ECO:0000313" key="11">
    <source>
        <dbReference type="Proteomes" id="UP001497482"/>
    </source>
</evidence>
<keyword evidence="8" id="KW-0472">Membrane</keyword>
<keyword evidence="4" id="KW-0378">Hydrolase</keyword>
<comment type="similarity">
    <text evidence="2">Belongs to the glycosyl hydrolase 99 family.</text>
</comment>
<evidence type="ECO:0000256" key="4">
    <source>
        <dbReference type="ARBA" id="ARBA00022801"/>
    </source>
</evidence>
<evidence type="ECO:0000256" key="2">
    <source>
        <dbReference type="ARBA" id="ARBA00009559"/>
    </source>
</evidence>
<evidence type="ECO:0000256" key="5">
    <source>
        <dbReference type="ARBA" id="ARBA00022968"/>
    </source>
</evidence>
<evidence type="ECO:0008006" key="12">
    <source>
        <dbReference type="Google" id="ProtNLM"/>
    </source>
</evidence>
<evidence type="ECO:0000256" key="1">
    <source>
        <dbReference type="ARBA" id="ARBA00004323"/>
    </source>
</evidence>
<protein>
    <recommendedName>
        <fullName evidence="12">Glycoprotein endo-alpha-1,2-mannosidase-like protein</fullName>
    </recommendedName>
</protein>
<dbReference type="PANTHER" id="PTHR13572">
    <property type="entry name" value="ENDO-ALPHA-1,2-MANNOSIDASE"/>
    <property type="match status" value="1"/>
</dbReference>
<dbReference type="EMBL" id="OZ035829">
    <property type="protein sequence ID" value="CAL1610318.1"/>
    <property type="molecule type" value="Genomic_DNA"/>
</dbReference>
<evidence type="ECO:0000256" key="6">
    <source>
        <dbReference type="ARBA" id="ARBA00022989"/>
    </source>
</evidence>
<sequence length="200" mass="21959">MGLRTLKPADGFMDLTPGLDFLPLIGGKLDRRSVARPPTAPAGQPRPGAPKSTKPPLSNTGPEGTLFYDVHIFYSTWYGAPQMDGKYIHWDHILVPHWDPKIASSYPRGRHMPPDDIGSSFYPELGAYSSRDPAVLESHMEQIGTSAAGVLVVSWYPPGLADDNGEPTEDLVPAVLDAAYRHNLKVKRRQHFSVCEVVCV</sequence>
<dbReference type="InterPro" id="IPR026071">
    <property type="entry name" value="Glyco_Hydrolase_99"/>
</dbReference>
<comment type="subcellular location">
    <subcellularLocation>
        <location evidence="1">Golgi apparatus membrane</location>
        <topology evidence="1">Single-pass type II membrane protein</topology>
    </subcellularLocation>
</comment>
<proteinExistence type="inferred from homology"/>
<organism evidence="10 11">
    <name type="scientific">Knipowitschia caucasica</name>
    <name type="common">Caucasian dwarf goby</name>
    <name type="synonym">Pomatoschistus caucasicus</name>
    <dbReference type="NCBI Taxonomy" id="637954"/>
    <lineage>
        <taxon>Eukaryota</taxon>
        <taxon>Metazoa</taxon>
        <taxon>Chordata</taxon>
        <taxon>Craniata</taxon>
        <taxon>Vertebrata</taxon>
        <taxon>Euteleostomi</taxon>
        <taxon>Actinopterygii</taxon>
        <taxon>Neopterygii</taxon>
        <taxon>Teleostei</taxon>
        <taxon>Neoteleostei</taxon>
        <taxon>Acanthomorphata</taxon>
        <taxon>Gobiaria</taxon>
        <taxon>Gobiiformes</taxon>
        <taxon>Gobioidei</taxon>
        <taxon>Gobiidae</taxon>
        <taxon>Gobiinae</taxon>
        <taxon>Knipowitschia</taxon>
    </lineage>
</organism>
<evidence type="ECO:0000313" key="10">
    <source>
        <dbReference type="EMBL" id="CAL1610318.1"/>
    </source>
</evidence>
<dbReference type="Gene3D" id="3.20.20.80">
    <property type="entry name" value="Glycosidases"/>
    <property type="match status" value="1"/>
</dbReference>
<dbReference type="Pfam" id="PF16317">
    <property type="entry name" value="Glyco_hydro_99"/>
    <property type="match status" value="1"/>
</dbReference>
<keyword evidence="6" id="KW-1133">Transmembrane helix</keyword>